<feature type="signal peptide" evidence="1">
    <location>
        <begin position="1"/>
        <end position="18"/>
    </location>
</feature>
<reference evidence="2 3" key="1">
    <citation type="submission" date="2020-04" db="EMBL/GenBank/DDBJ databases">
        <title>Genome sequence of Altibacter aquimarinus strain ALE3EI.</title>
        <authorList>
            <person name="Oh H.-M."/>
            <person name="Jang D."/>
        </authorList>
    </citation>
    <scope>NUCLEOTIDE SEQUENCE [LARGE SCALE GENOMIC DNA]</scope>
    <source>
        <strain evidence="2 3">ALE3EI</strain>
    </source>
</reference>
<organism evidence="2 3">
    <name type="scientific">Constantimarinum furrinae</name>
    <dbReference type="NCBI Taxonomy" id="2562285"/>
    <lineage>
        <taxon>Bacteria</taxon>
        <taxon>Pseudomonadati</taxon>
        <taxon>Bacteroidota</taxon>
        <taxon>Flavobacteriia</taxon>
        <taxon>Flavobacteriales</taxon>
        <taxon>Flavobacteriaceae</taxon>
        <taxon>Altibacter/Constantimarinum group</taxon>
        <taxon>Constantimarinum</taxon>
    </lineage>
</organism>
<dbReference type="KEGG" id="alti:ALE3EI_1950"/>
<keyword evidence="3" id="KW-1185">Reference proteome</keyword>
<protein>
    <recommendedName>
        <fullName evidence="4">Sensor of ECF-type sigma factor</fullName>
    </recommendedName>
</protein>
<evidence type="ECO:0008006" key="4">
    <source>
        <dbReference type="Google" id="ProtNLM"/>
    </source>
</evidence>
<evidence type="ECO:0000313" key="3">
    <source>
        <dbReference type="Proteomes" id="UP000515514"/>
    </source>
</evidence>
<evidence type="ECO:0000256" key="1">
    <source>
        <dbReference type="SAM" id="SignalP"/>
    </source>
</evidence>
<dbReference type="EMBL" id="CP052909">
    <property type="protein sequence ID" value="QNJ98497.1"/>
    <property type="molecule type" value="Genomic_DNA"/>
</dbReference>
<dbReference type="AlphaFoldDB" id="A0A7G8PVY1"/>
<dbReference type="RefSeq" id="WP_186988196.1">
    <property type="nucleotide sequence ID" value="NZ_CP052909.1"/>
</dbReference>
<feature type="chain" id="PRO_5028819135" description="Sensor of ECF-type sigma factor" evidence="1">
    <location>
        <begin position="19"/>
        <end position="145"/>
    </location>
</feature>
<evidence type="ECO:0000313" key="2">
    <source>
        <dbReference type="EMBL" id="QNJ98497.1"/>
    </source>
</evidence>
<name>A0A7G8PVY1_9FLAO</name>
<gene>
    <name evidence="2" type="ORF">ALE3EI_1950</name>
</gene>
<keyword evidence="1" id="KW-0732">Signal</keyword>
<proteinExistence type="predicted"/>
<accession>A0A7G8PVY1</accession>
<sequence>MKNLILIFLVLSSGILSAQDSRHDKIKALKVALITEALDLSSADAEKFWPVYNAYDEKMDALRSNERKEIHKAFKEDLAKMSEKDANALIDKVQAYKTKELEYRNELIKGLRKVISANKIIQLSKAEEEFKRQLLERFKKHREKG</sequence>
<dbReference type="Proteomes" id="UP000515514">
    <property type="component" value="Chromosome"/>
</dbReference>